<reference evidence="2" key="1">
    <citation type="submission" date="2022-10" db="EMBL/GenBank/DDBJ databases">
        <title>Human gut microbiome strain richness.</title>
        <authorList>
            <person name="Chen-Liaw A."/>
        </authorList>
    </citation>
    <scope>NUCLEOTIDE SEQUENCE</scope>
    <source>
        <strain evidence="2">1001283st1_A3_1001283B150304_161114</strain>
    </source>
</reference>
<sequence>MALYAGFHNQIRPRQGRGGDFVVNRQADLAYKKDMAGTFATQFVSGRPEVDRRTQGREEEPVKGGLQRKEKIRVGFVFFFGCTVRMGRR</sequence>
<evidence type="ECO:0000256" key="1">
    <source>
        <dbReference type="SAM" id="MobiDB-lite"/>
    </source>
</evidence>
<evidence type="ECO:0000313" key="2">
    <source>
        <dbReference type="EMBL" id="MDC2238417.1"/>
    </source>
</evidence>
<dbReference type="RefSeq" id="WP_016271411.1">
    <property type="nucleotide sequence ID" value="NZ_CP103075.1"/>
</dbReference>
<evidence type="ECO:0000313" key="3">
    <source>
        <dbReference type="Proteomes" id="UP001217776"/>
    </source>
</evidence>
<protein>
    <submittedName>
        <fullName evidence="2">Uncharacterized protein</fullName>
    </submittedName>
</protein>
<dbReference type="AlphaFoldDB" id="A0AAP3SI96"/>
<organism evidence="2 3">
    <name type="scientific">Bacteroides thetaiotaomicron</name>
    <dbReference type="NCBI Taxonomy" id="818"/>
    <lineage>
        <taxon>Bacteria</taxon>
        <taxon>Pseudomonadati</taxon>
        <taxon>Bacteroidota</taxon>
        <taxon>Bacteroidia</taxon>
        <taxon>Bacteroidales</taxon>
        <taxon>Bacteroidaceae</taxon>
        <taxon>Bacteroides</taxon>
    </lineage>
</organism>
<name>A0AAP3SI96_BACT4</name>
<feature type="compositionally biased region" description="Basic and acidic residues" evidence="1">
    <location>
        <begin position="48"/>
        <end position="65"/>
    </location>
</feature>
<comment type="caution">
    <text evidence="2">The sequence shown here is derived from an EMBL/GenBank/DDBJ whole genome shotgun (WGS) entry which is preliminary data.</text>
</comment>
<accession>A0AAP3SI96</accession>
<proteinExistence type="predicted"/>
<feature type="region of interest" description="Disordered" evidence="1">
    <location>
        <begin position="46"/>
        <end position="65"/>
    </location>
</feature>
<gene>
    <name evidence="2" type="ORF">PO127_21975</name>
</gene>
<dbReference type="EMBL" id="JAQNVG010000049">
    <property type="protein sequence ID" value="MDC2238417.1"/>
    <property type="molecule type" value="Genomic_DNA"/>
</dbReference>
<dbReference type="Proteomes" id="UP001217776">
    <property type="component" value="Unassembled WGS sequence"/>
</dbReference>